<dbReference type="Proteomes" id="UP001055115">
    <property type="component" value="Unassembled WGS sequence"/>
</dbReference>
<feature type="compositionally biased region" description="Polar residues" evidence="2">
    <location>
        <begin position="715"/>
        <end position="746"/>
    </location>
</feature>
<keyword evidence="1" id="KW-0175">Coiled coil</keyword>
<organism evidence="3 4">
    <name type="scientific">Colletotrichum spaethianum</name>
    <dbReference type="NCBI Taxonomy" id="700344"/>
    <lineage>
        <taxon>Eukaryota</taxon>
        <taxon>Fungi</taxon>
        <taxon>Dikarya</taxon>
        <taxon>Ascomycota</taxon>
        <taxon>Pezizomycotina</taxon>
        <taxon>Sordariomycetes</taxon>
        <taxon>Hypocreomycetidae</taxon>
        <taxon>Glomerellales</taxon>
        <taxon>Glomerellaceae</taxon>
        <taxon>Colletotrichum</taxon>
        <taxon>Colletotrichum spaethianum species complex</taxon>
    </lineage>
</organism>
<reference evidence="3 4" key="1">
    <citation type="submission" date="2022-03" db="EMBL/GenBank/DDBJ databases">
        <title>Genome data of Colletotrichum spp.</title>
        <authorList>
            <person name="Utami Y.D."/>
            <person name="Hiruma K."/>
        </authorList>
    </citation>
    <scope>NUCLEOTIDE SEQUENCE [LARGE SCALE GENOMIC DNA]</scope>
    <source>
        <strain evidence="3 4">MAFF 239500</strain>
    </source>
</reference>
<feature type="region of interest" description="Disordered" evidence="2">
    <location>
        <begin position="698"/>
        <end position="891"/>
    </location>
</feature>
<dbReference type="RefSeq" id="XP_049128858.1">
    <property type="nucleotide sequence ID" value="XM_049272901.1"/>
</dbReference>
<name>A0AA37P2I4_9PEZI</name>
<evidence type="ECO:0000313" key="4">
    <source>
        <dbReference type="Proteomes" id="UP001055115"/>
    </source>
</evidence>
<evidence type="ECO:0000256" key="1">
    <source>
        <dbReference type="SAM" id="Coils"/>
    </source>
</evidence>
<sequence>MFLEDARLTEENMKNKITAQEWEIELLQTRLEKSHLRYQQEQGRRKTVESDLALLQQKKNEFVAIKAQRDGRAQELEDEVAKLQAQGEQHGMETTKLKNKLAETQSRLEKLQEKGRGYKDYLNKAIAEHQKLWQQSKDISRKAIDDMRKGHQKSEEEFRLVLQEKQNAQEKLNHIFNDKRAILEQELIAAATNTKSLKYAMERLEGDLRAEADRTKGLEEQLSESRDQEILLQRVEGNIEQIFDKLDEIHVKSMQENIVPISITERLDEIGGYVQSAPRVDVEDEIRQALKTFQGDVVLQFRQEVKSMMAERSVVEDRLQSLEKSIQDHTALAQTERNEQQQQLLQEISEKNKETQGLFQTIQSKDDQVTKMTNTVSELARTLQELKTSTVLASQNATASEVKLQVLEESLLKRELQVSDTQAELKLQREGHEAMLRELRERLLLAEEDVRQKSEQLKDSQCKMATAENDFATVVQEKQRELELQMRYSEDSRQIIQQQLCESEAEVKRLKALEDDSEASRLRKELNDANQRITNLTLKIRETQTPAVGDDLLDQLAEQLAQLKNMKDDIRQLKESGKTYTAVNKELATMLLEVDAAESNDILAPDSLVVPEPDLPQLQPGDSVDPLTNFEFTSSDIALVQRGKKTVFRRPVEEPDHEVPVPSVAQEKLQRREARSHEAHPRPILRQQKMAAWSSSATREPMVTQHAGHSLYNRPVQSTSRTGQTAISDVRSNLVGNRKSQVSDLTSHGVWQKIPEQEIQSGKQGTKRSSSVPPFSRRPKRSKISFPVDDKDDEPSVVGGRSIVNPQQIDLSQQSERDNTQASQEQSKDSDHTSRHFHQSMHKSDADSVPQENIGRDGDSQQKQQRPKVRSSTRICLKRAPSQRDTDLSKV</sequence>
<feature type="compositionally biased region" description="Polar residues" evidence="2">
    <location>
        <begin position="804"/>
        <end position="825"/>
    </location>
</feature>
<feature type="coiled-coil region" evidence="1">
    <location>
        <begin position="38"/>
        <end position="114"/>
    </location>
</feature>
<feature type="coiled-coil region" evidence="1">
    <location>
        <begin position="305"/>
        <end position="358"/>
    </location>
</feature>
<dbReference type="EMBL" id="BQXU01000016">
    <property type="protein sequence ID" value="GKT46508.1"/>
    <property type="molecule type" value="Genomic_DNA"/>
</dbReference>
<keyword evidence="4" id="KW-1185">Reference proteome</keyword>
<gene>
    <name evidence="3" type="ORF">ColSpa_06689</name>
</gene>
<comment type="caution">
    <text evidence="3">The sequence shown here is derived from an EMBL/GenBank/DDBJ whole genome shotgun (WGS) entry which is preliminary data.</text>
</comment>
<feature type="coiled-coil region" evidence="1">
    <location>
        <begin position="512"/>
        <end position="576"/>
    </location>
</feature>
<dbReference type="GeneID" id="73327491"/>
<feature type="compositionally biased region" description="Basic and acidic residues" evidence="2">
    <location>
        <begin position="668"/>
        <end position="681"/>
    </location>
</feature>
<feature type="region of interest" description="Disordered" evidence="2">
    <location>
        <begin position="652"/>
        <end position="682"/>
    </location>
</feature>
<dbReference type="AlphaFoldDB" id="A0AA37P2I4"/>
<proteinExistence type="predicted"/>
<feature type="compositionally biased region" description="Basic and acidic residues" evidence="2">
    <location>
        <begin position="882"/>
        <end position="891"/>
    </location>
</feature>
<accession>A0AA37P2I4</accession>
<evidence type="ECO:0000313" key="3">
    <source>
        <dbReference type="EMBL" id="GKT46508.1"/>
    </source>
</evidence>
<evidence type="ECO:0000256" key="2">
    <source>
        <dbReference type="SAM" id="MobiDB-lite"/>
    </source>
</evidence>
<protein>
    <submittedName>
        <fullName evidence="3">Uncharacterized protein</fullName>
    </submittedName>
</protein>
<feature type="coiled-coil region" evidence="1">
    <location>
        <begin position="422"/>
        <end position="470"/>
    </location>
</feature>